<keyword evidence="2" id="KW-0813">Transport</keyword>
<feature type="transmembrane region" description="Helical" evidence="7">
    <location>
        <begin position="312"/>
        <end position="332"/>
    </location>
</feature>
<dbReference type="GO" id="GO:0022857">
    <property type="term" value="F:transmembrane transporter activity"/>
    <property type="evidence" value="ECO:0007669"/>
    <property type="project" value="InterPro"/>
</dbReference>
<evidence type="ECO:0000259" key="8">
    <source>
        <dbReference type="PROSITE" id="PS50850"/>
    </source>
</evidence>
<dbReference type="InterPro" id="IPR036259">
    <property type="entry name" value="MFS_trans_sf"/>
</dbReference>
<dbReference type="Gene3D" id="1.20.1250.20">
    <property type="entry name" value="MFS general substrate transporter like domains"/>
    <property type="match status" value="1"/>
</dbReference>
<feature type="transmembrane region" description="Helical" evidence="7">
    <location>
        <begin position="352"/>
        <end position="373"/>
    </location>
</feature>
<evidence type="ECO:0000256" key="2">
    <source>
        <dbReference type="ARBA" id="ARBA00022448"/>
    </source>
</evidence>
<dbReference type="Pfam" id="PF07690">
    <property type="entry name" value="MFS_1"/>
    <property type="match status" value="1"/>
</dbReference>
<comment type="subcellular location">
    <subcellularLocation>
        <location evidence="1">Cell membrane</location>
        <topology evidence="1">Multi-pass membrane protein</topology>
    </subcellularLocation>
</comment>
<dbReference type="PANTHER" id="PTHR43266:SF2">
    <property type="entry name" value="MAJOR FACILITATOR SUPERFAMILY (MFS) PROFILE DOMAIN-CONTAINING PROTEIN"/>
    <property type="match status" value="1"/>
</dbReference>
<evidence type="ECO:0000256" key="1">
    <source>
        <dbReference type="ARBA" id="ARBA00004651"/>
    </source>
</evidence>
<feature type="transmembrane region" description="Helical" evidence="7">
    <location>
        <begin position="108"/>
        <end position="128"/>
    </location>
</feature>
<feature type="transmembrane region" description="Helical" evidence="7">
    <location>
        <begin position="81"/>
        <end position="102"/>
    </location>
</feature>
<feature type="transmembrane region" description="Helical" evidence="7">
    <location>
        <begin position="175"/>
        <end position="194"/>
    </location>
</feature>
<organism evidence="9 10">
    <name type="scientific">Nosocomiicoccus ampullae</name>
    <dbReference type="NCBI Taxonomy" id="489910"/>
    <lineage>
        <taxon>Bacteria</taxon>
        <taxon>Bacillati</taxon>
        <taxon>Bacillota</taxon>
        <taxon>Bacilli</taxon>
        <taxon>Bacillales</taxon>
        <taxon>Staphylococcaceae</taxon>
        <taxon>Nosocomiicoccus</taxon>
    </lineage>
</organism>
<dbReference type="PROSITE" id="PS50850">
    <property type="entry name" value="MFS"/>
    <property type="match status" value="1"/>
</dbReference>
<dbReference type="PANTHER" id="PTHR43266">
    <property type="entry name" value="MACROLIDE-EFFLUX PROTEIN"/>
    <property type="match status" value="1"/>
</dbReference>
<evidence type="ECO:0000256" key="6">
    <source>
        <dbReference type="ARBA" id="ARBA00023136"/>
    </source>
</evidence>
<feature type="transmembrane region" description="Helical" evidence="7">
    <location>
        <begin position="379"/>
        <end position="400"/>
    </location>
</feature>
<dbReference type="CDD" id="cd06173">
    <property type="entry name" value="MFS_MefA_like"/>
    <property type="match status" value="1"/>
</dbReference>
<dbReference type="RefSeq" id="WP_246562750.1">
    <property type="nucleotide sequence ID" value="NZ_CBCRYX010000001.1"/>
</dbReference>
<dbReference type="GO" id="GO:0005886">
    <property type="term" value="C:plasma membrane"/>
    <property type="evidence" value="ECO:0007669"/>
    <property type="project" value="UniProtKB-SubCell"/>
</dbReference>
<keyword evidence="6 7" id="KW-0472">Membrane</keyword>
<evidence type="ECO:0000313" key="10">
    <source>
        <dbReference type="Proteomes" id="UP000579136"/>
    </source>
</evidence>
<feature type="domain" description="Major facilitator superfamily (MFS) profile" evidence="8">
    <location>
        <begin position="15"/>
        <end position="404"/>
    </location>
</feature>
<proteinExistence type="predicted"/>
<feature type="transmembrane region" description="Helical" evidence="7">
    <location>
        <begin position="148"/>
        <end position="169"/>
    </location>
</feature>
<dbReference type="InterPro" id="IPR011701">
    <property type="entry name" value="MFS"/>
</dbReference>
<keyword evidence="5 7" id="KW-1133">Transmembrane helix</keyword>
<keyword evidence="4 7" id="KW-0812">Transmembrane</keyword>
<name>A0A9Q2HET1_9STAP</name>
<dbReference type="AlphaFoldDB" id="A0A9Q2HET1"/>
<feature type="transmembrane region" description="Helical" evidence="7">
    <location>
        <begin position="20"/>
        <end position="42"/>
    </location>
</feature>
<evidence type="ECO:0000256" key="7">
    <source>
        <dbReference type="SAM" id="Phobius"/>
    </source>
</evidence>
<feature type="transmembrane region" description="Helical" evidence="7">
    <location>
        <begin position="223"/>
        <end position="246"/>
    </location>
</feature>
<sequence length="412" mass="46596">MGKNEVFKLITKNKNYRKLLITTMITGLTQWGAFIAMLVLIGNITSSGLQLGVLWAVSGLFPIFMSFLLGGIIDRYDTKKVLFISEFLKVPFYLLFILVPFFEGWTAWILFFVIRFVVGLLQSVTTIVRQTIIPEMMPDEDLVTANSLNFTLTSFIRLIGAATGGLVVSFFSLNIFWIITSISFVYAGFAMLNLDIKRKKISSKERNFVKEIKVGLQVAKNNVFVSYVLLFALTGGLIIGSFNLMIERMVNEVYQVPPFGLSVLYIAEGLTSVIIGYWIANNKIMFKKVHNYGYIYILMGLTWALFSLTNNLFTGSLIMIAFAFVGGFVVPFERNVMQIKVNPDLRGRVFGLWNTCSMLSMQVGALLTGIIIQYLGNRFVTPILSILEILLGIVFLFYFLKEKDNNYENKTI</sequence>
<dbReference type="EMBL" id="JACHHF010000002">
    <property type="protein sequence ID" value="MBB5175599.1"/>
    <property type="molecule type" value="Genomic_DNA"/>
</dbReference>
<evidence type="ECO:0000256" key="3">
    <source>
        <dbReference type="ARBA" id="ARBA00022475"/>
    </source>
</evidence>
<evidence type="ECO:0000256" key="4">
    <source>
        <dbReference type="ARBA" id="ARBA00022692"/>
    </source>
</evidence>
<feature type="transmembrane region" description="Helical" evidence="7">
    <location>
        <begin position="258"/>
        <end position="280"/>
    </location>
</feature>
<keyword evidence="10" id="KW-1185">Reference proteome</keyword>
<gene>
    <name evidence="9" type="ORF">HNQ45_000469</name>
</gene>
<protein>
    <submittedName>
        <fullName evidence="9">MFS family permease</fullName>
    </submittedName>
</protein>
<keyword evidence="3" id="KW-1003">Cell membrane</keyword>
<dbReference type="InterPro" id="IPR020846">
    <property type="entry name" value="MFS_dom"/>
</dbReference>
<evidence type="ECO:0000256" key="5">
    <source>
        <dbReference type="ARBA" id="ARBA00022989"/>
    </source>
</evidence>
<feature type="transmembrane region" description="Helical" evidence="7">
    <location>
        <begin position="289"/>
        <end position="306"/>
    </location>
</feature>
<reference evidence="9 10" key="1">
    <citation type="submission" date="2020-08" db="EMBL/GenBank/DDBJ databases">
        <title>Genomic Encyclopedia of Type Strains, Phase IV (KMG-IV): sequencing the most valuable type-strain genomes for metagenomic binning, comparative biology and taxonomic classification.</title>
        <authorList>
            <person name="Goeker M."/>
        </authorList>
    </citation>
    <scope>NUCLEOTIDE SEQUENCE [LARGE SCALE GENOMIC DNA]</scope>
    <source>
        <strain evidence="9 10">DSM 19163</strain>
    </source>
</reference>
<dbReference type="Proteomes" id="UP000579136">
    <property type="component" value="Unassembled WGS sequence"/>
</dbReference>
<feature type="transmembrane region" description="Helical" evidence="7">
    <location>
        <begin position="48"/>
        <end position="69"/>
    </location>
</feature>
<evidence type="ECO:0000313" key="9">
    <source>
        <dbReference type="EMBL" id="MBB5175599.1"/>
    </source>
</evidence>
<dbReference type="SUPFAM" id="SSF103473">
    <property type="entry name" value="MFS general substrate transporter"/>
    <property type="match status" value="1"/>
</dbReference>
<comment type="caution">
    <text evidence="9">The sequence shown here is derived from an EMBL/GenBank/DDBJ whole genome shotgun (WGS) entry which is preliminary data.</text>
</comment>
<accession>A0A9Q2HET1</accession>